<accession>A0A541B1S3</accession>
<dbReference type="EMBL" id="VIGH01000008">
    <property type="protein sequence ID" value="TQF66264.1"/>
    <property type="molecule type" value="Genomic_DNA"/>
</dbReference>
<dbReference type="InterPro" id="IPR025363">
    <property type="entry name" value="DUF4267"/>
</dbReference>
<name>A0A541B1S3_9NOCA</name>
<feature type="transmembrane region" description="Helical" evidence="1">
    <location>
        <begin position="6"/>
        <end position="26"/>
    </location>
</feature>
<keyword evidence="3" id="KW-1185">Reference proteome</keyword>
<gene>
    <name evidence="2" type="ORF">FK531_17195</name>
</gene>
<evidence type="ECO:0000313" key="2">
    <source>
        <dbReference type="EMBL" id="TQF66264.1"/>
    </source>
</evidence>
<dbReference type="AlphaFoldDB" id="A0A541B1S3"/>
<sequence length="122" mass="12652">MLYWIGLVITWIGALGIIGIGLAYLAKNAGNAAGFGLPTSPAPDARGWWQVKGIRDVTTGLLLIVFTFAARDQLALLVLVLALIPIGDMLIILTNGGNRKTAFAIHGATALAMLVAAGLLTA</sequence>
<evidence type="ECO:0000256" key="1">
    <source>
        <dbReference type="SAM" id="Phobius"/>
    </source>
</evidence>
<dbReference type="RefSeq" id="WP_142101503.1">
    <property type="nucleotide sequence ID" value="NZ_VIGH01000008.1"/>
</dbReference>
<keyword evidence="1" id="KW-1133">Transmembrane helix</keyword>
<dbReference type="Proteomes" id="UP000316256">
    <property type="component" value="Unassembled WGS sequence"/>
</dbReference>
<organism evidence="2 3">
    <name type="scientific">Rhodococcus spelaei</name>
    <dbReference type="NCBI Taxonomy" id="2546320"/>
    <lineage>
        <taxon>Bacteria</taxon>
        <taxon>Bacillati</taxon>
        <taxon>Actinomycetota</taxon>
        <taxon>Actinomycetes</taxon>
        <taxon>Mycobacteriales</taxon>
        <taxon>Nocardiaceae</taxon>
        <taxon>Rhodococcus</taxon>
    </lineage>
</organism>
<evidence type="ECO:0000313" key="3">
    <source>
        <dbReference type="Proteomes" id="UP000316256"/>
    </source>
</evidence>
<comment type="caution">
    <text evidence="2">The sequence shown here is derived from an EMBL/GenBank/DDBJ whole genome shotgun (WGS) entry which is preliminary data.</text>
</comment>
<feature type="transmembrane region" description="Helical" evidence="1">
    <location>
        <begin position="101"/>
        <end position="120"/>
    </location>
</feature>
<reference evidence="2 3" key="1">
    <citation type="submission" date="2019-06" db="EMBL/GenBank/DDBJ databases">
        <title>Rhodococcus spaelei sp. nov., isolated from a cave.</title>
        <authorList>
            <person name="Lee S.D."/>
        </authorList>
    </citation>
    <scope>NUCLEOTIDE SEQUENCE [LARGE SCALE GENOMIC DNA]</scope>
    <source>
        <strain evidence="2 3">C9-5</strain>
    </source>
</reference>
<protein>
    <submittedName>
        <fullName evidence="2">DUF4267 domain-containing protein</fullName>
    </submittedName>
</protein>
<keyword evidence="1" id="KW-0472">Membrane</keyword>
<keyword evidence="1" id="KW-0812">Transmembrane</keyword>
<feature type="transmembrane region" description="Helical" evidence="1">
    <location>
        <begin position="76"/>
        <end position="94"/>
    </location>
</feature>
<dbReference type="OrthoDB" id="119790at2"/>
<dbReference type="Pfam" id="PF14087">
    <property type="entry name" value="DUF4267"/>
    <property type="match status" value="1"/>
</dbReference>
<proteinExistence type="predicted"/>